<feature type="compositionally biased region" description="Acidic residues" evidence="1">
    <location>
        <begin position="471"/>
        <end position="480"/>
    </location>
</feature>
<feature type="compositionally biased region" description="Basic and acidic residues" evidence="1">
    <location>
        <begin position="515"/>
        <end position="532"/>
    </location>
</feature>
<feature type="region of interest" description="Disordered" evidence="1">
    <location>
        <begin position="583"/>
        <end position="606"/>
    </location>
</feature>
<dbReference type="Proteomes" id="UP000323386">
    <property type="component" value="Unassembled WGS sequence"/>
</dbReference>
<feature type="compositionally biased region" description="Low complexity" evidence="1">
    <location>
        <begin position="547"/>
        <end position="563"/>
    </location>
</feature>
<organism evidence="2 3">
    <name type="scientific">Pseudozyma flocculosa</name>
    <dbReference type="NCBI Taxonomy" id="84751"/>
    <lineage>
        <taxon>Eukaryota</taxon>
        <taxon>Fungi</taxon>
        <taxon>Dikarya</taxon>
        <taxon>Basidiomycota</taxon>
        <taxon>Ustilaginomycotina</taxon>
        <taxon>Ustilaginomycetes</taxon>
        <taxon>Ustilaginales</taxon>
        <taxon>Ustilaginaceae</taxon>
        <taxon>Pseudozyma</taxon>
    </lineage>
</organism>
<sequence length="606" mass="63668">MATEQDMLSPPLSGRAHKSQEPRIAAAGVIAAHGALNAVCQRKESSLHRGMSAGVHHLGYAPEFANGAGDRSAAAVAIGSPGKKRGSSMSKAEDRMLTPPLSRDTRMDGGRTGSTPGSRSLSDGELDVHVASTSYRPTARGDHGADASLESAQVRSRKRQRGPVASAESDDEENPFMARPRPSSSSSSSSRHQLAQTRSSYVEPDFVSDDEEMRGAGENESDDGETTPRPATRARLALPTGDHVRVDSQDVSALRPIRDTPMNPFLEGGPADSGLEGPRAGQARARAQAFPGKERGKITYVFRGQRVVYADPEYDSDDSDEAYQRTGQRPPRLQPKLLFPAASSSSSSRPAPSASTQAGPSKPRGGLFAAEIAARESAKRKAQGPPGWPSEASARLQAMTGSSIEREREAEVTRHAQERPHGHGAHAGLLPPASTWNTGPRSQHPTGEGSTSKSASADDRSALLARLEEAGWSEEDGEGEVDEHYADNVAVGASTAAGQHEAVLMDADLTGGAERASKRPRFEAHPHGHQRYEAQGATSSYGDGRAHASAADHTAATATAATTADRRGPGLMAAFQEARGGMANGGSGGVGAPVHGRGLAQRMRRR</sequence>
<reference evidence="2 3" key="1">
    <citation type="submission" date="2018-03" db="EMBL/GenBank/DDBJ databases">
        <authorList>
            <person name="Guldener U."/>
        </authorList>
    </citation>
    <scope>NUCLEOTIDE SEQUENCE [LARGE SCALE GENOMIC DNA]</scope>
    <source>
        <strain evidence="2 3">DAOM196992</strain>
    </source>
</reference>
<proteinExistence type="predicted"/>
<feature type="region of interest" description="Disordered" evidence="1">
    <location>
        <begin position="1"/>
        <end position="22"/>
    </location>
</feature>
<feature type="compositionally biased region" description="Polar residues" evidence="1">
    <location>
        <begin position="434"/>
        <end position="453"/>
    </location>
</feature>
<feature type="compositionally biased region" description="Acidic residues" evidence="1">
    <location>
        <begin position="312"/>
        <end position="321"/>
    </location>
</feature>
<feature type="compositionally biased region" description="Basic and acidic residues" evidence="1">
    <location>
        <begin position="404"/>
        <end position="421"/>
    </location>
</feature>
<feature type="compositionally biased region" description="Basic and acidic residues" evidence="1">
    <location>
        <begin position="456"/>
        <end position="469"/>
    </location>
</feature>
<feature type="region of interest" description="Disordered" evidence="1">
    <location>
        <begin position="64"/>
        <end position="291"/>
    </location>
</feature>
<feature type="compositionally biased region" description="Polar residues" evidence="1">
    <location>
        <begin position="191"/>
        <end position="200"/>
    </location>
</feature>
<feature type="region of interest" description="Disordered" evidence="1">
    <location>
        <begin position="509"/>
        <end position="565"/>
    </location>
</feature>
<evidence type="ECO:0000313" key="3">
    <source>
        <dbReference type="Proteomes" id="UP000323386"/>
    </source>
</evidence>
<dbReference type="AlphaFoldDB" id="A0A5C3ETZ0"/>
<feature type="compositionally biased region" description="Low complexity" evidence="1">
    <location>
        <begin position="277"/>
        <end position="291"/>
    </location>
</feature>
<feature type="compositionally biased region" description="Low complexity" evidence="1">
    <location>
        <begin position="340"/>
        <end position="355"/>
    </location>
</feature>
<protein>
    <submittedName>
        <fullName evidence="2">Uncharacterized protein</fullName>
    </submittedName>
</protein>
<evidence type="ECO:0000256" key="1">
    <source>
        <dbReference type="SAM" id="MobiDB-lite"/>
    </source>
</evidence>
<feature type="region of interest" description="Disordered" evidence="1">
    <location>
        <begin position="309"/>
        <end position="480"/>
    </location>
</feature>
<keyword evidence="3" id="KW-1185">Reference proteome</keyword>
<evidence type="ECO:0000313" key="2">
    <source>
        <dbReference type="EMBL" id="SPO35824.1"/>
    </source>
</evidence>
<dbReference type="OrthoDB" id="3364608at2759"/>
<gene>
    <name evidence="2" type="ORF">PSFLO_01295</name>
</gene>
<name>A0A5C3ETZ0_9BASI</name>
<accession>A0A5C3ETZ0</accession>
<dbReference type="EMBL" id="OOIP01000003">
    <property type="protein sequence ID" value="SPO35824.1"/>
    <property type="molecule type" value="Genomic_DNA"/>
</dbReference>